<dbReference type="EMBL" id="CYZH01000009">
    <property type="protein sequence ID" value="CUO43819.1"/>
    <property type="molecule type" value="Genomic_DNA"/>
</dbReference>
<dbReference type="Pfam" id="PF14509">
    <property type="entry name" value="GH97_C"/>
    <property type="match status" value="1"/>
</dbReference>
<reference evidence="9 10" key="1">
    <citation type="submission" date="2015-09" db="EMBL/GenBank/DDBJ databases">
        <authorList>
            <consortium name="Pathogen Informatics"/>
        </authorList>
    </citation>
    <scope>NUCLEOTIDE SEQUENCE [LARGE SCALE GENOMIC DNA]</scope>
    <source>
        <strain evidence="9 10">2789STDY5608840</strain>
    </source>
</reference>
<evidence type="ECO:0000259" key="7">
    <source>
        <dbReference type="Pfam" id="PF14508"/>
    </source>
</evidence>
<organism evidence="9 10">
    <name type="scientific">Bacteroides finegoldii</name>
    <dbReference type="NCBI Taxonomy" id="338188"/>
    <lineage>
        <taxon>Bacteria</taxon>
        <taxon>Pseudomonadati</taxon>
        <taxon>Bacteroidota</taxon>
        <taxon>Bacteroidia</taxon>
        <taxon>Bacteroidales</taxon>
        <taxon>Bacteroidaceae</taxon>
        <taxon>Bacteroides</taxon>
    </lineage>
</organism>
<evidence type="ECO:0000259" key="8">
    <source>
        <dbReference type="Pfam" id="PF14509"/>
    </source>
</evidence>
<name>A0A174F4Z4_9BACE</name>
<evidence type="ECO:0000256" key="4">
    <source>
        <dbReference type="ARBA" id="ARBA00022837"/>
    </source>
</evidence>
<dbReference type="Gene3D" id="2.60.40.1180">
    <property type="entry name" value="Golgi alpha-mannosidase II"/>
    <property type="match status" value="1"/>
</dbReference>
<dbReference type="Pfam" id="PF10566">
    <property type="entry name" value="Glyco_hydro_97"/>
    <property type="match status" value="1"/>
</dbReference>
<dbReference type="InterPro" id="IPR014718">
    <property type="entry name" value="GH-type_carb-bd"/>
</dbReference>
<dbReference type="Proteomes" id="UP000095517">
    <property type="component" value="Unassembled WGS sequence"/>
</dbReference>
<dbReference type="InterPro" id="IPR017853">
    <property type="entry name" value="GH"/>
</dbReference>
<feature type="domain" description="Glycosyl-hydrolase 97 C-terminal oligomerisation" evidence="8">
    <location>
        <begin position="549"/>
        <end position="647"/>
    </location>
</feature>
<dbReference type="GO" id="GO:0030246">
    <property type="term" value="F:carbohydrate binding"/>
    <property type="evidence" value="ECO:0007669"/>
    <property type="project" value="InterPro"/>
</dbReference>
<dbReference type="InterPro" id="IPR013780">
    <property type="entry name" value="Glyco_hydro_b"/>
</dbReference>
<dbReference type="Gene3D" id="2.70.98.10">
    <property type="match status" value="1"/>
</dbReference>
<sequence>MKKFYLLLLIGLFATTVYAKKKTSLFSPNKTIKVEFCLSDKIYYDIYYNDEILLKDNYLRLFLNNEILGDNPKLLRQKRKSFSEELRPVVPLKFSTVMSRYNTLTLDFKGYSIEFCAFNDGVAYRFITHKTNKVEVLGEDFAISFPKEYLLHLQQPSSFKTPYEEEYTHISSQEWKDTDKMSVLPILIDTRKQYKILVGESDRFDYPCMFLKGNGKNGLNAVFPKVPLEFAEEGDLSMKIIKEADYIAQTEGNRNYPWRYFVITSEDSQLIENTMNYKLATKSVLEDNSWIKPGLASWEWWHDAALYGPDVNFVSGCNYDTYKYYIDFASSFHIPYIVMDAGWAETVLNPNKPNSQMRLPELIQYGKDKNVGIILWLSWVAVEQNFDLFKTYEEWGIKGIKIDFMDRSDQWMVNFYERVAKEAAKHHLLVDFHGSFTPAGLEYKYPNVVSYEGVKGLEHMRGCYPDNSIYLPFMRNAVGPMDYTPGPMISMQPELYSAQRPNSAGVGTRAFQLATFILFESGLQMLADNPVNYRKNENCTRFISQVPVTWDQTKSLKAKVGEYVIVAKRKGNKWFIGGITNNAEMERKFKIPLDFLNEGRSYQMSSFEDGINSNRQATDYRHKLSTVTKSSSITITMKRNGGFAAIIE</sequence>
<keyword evidence="4" id="KW-0106">Calcium</keyword>
<dbReference type="RefSeq" id="WP_022274862.1">
    <property type="nucleotide sequence ID" value="NZ_CABIXA010000009.1"/>
</dbReference>
<proteinExistence type="predicted"/>
<accession>A0A174F4Z4</accession>
<comment type="cofactor">
    <cofactor evidence="1">
        <name>Ca(2+)</name>
        <dbReference type="ChEBI" id="CHEBI:29108"/>
    </cofactor>
</comment>
<dbReference type="Pfam" id="PF14508">
    <property type="entry name" value="GH97_N"/>
    <property type="match status" value="1"/>
</dbReference>
<dbReference type="EC" id="3.2.1.22" evidence="9"/>
<evidence type="ECO:0000313" key="9">
    <source>
        <dbReference type="EMBL" id="CUO43819.1"/>
    </source>
</evidence>
<dbReference type="InterPro" id="IPR029483">
    <property type="entry name" value="GH97_C"/>
</dbReference>
<evidence type="ECO:0000256" key="3">
    <source>
        <dbReference type="ARBA" id="ARBA00022801"/>
    </source>
</evidence>
<dbReference type="Gene3D" id="3.20.20.70">
    <property type="entry name" value="Aldolase class I"/>
    <property type="match status" value="1"/>
</dbReference>
<evidence type="ECO:0000259" key="6">
    <source>
        <dbReference type="Pfam" id="PF10566"/>
    </source>
</evidence>
<evidence type="ECO:0000313" key="10">
    <source>
        <dbReference type="Proteomes" id="UP000095517"/>
    </source>
</evidence>
<keyword evidence="5 9" id="KW-0326">Glycosidase</keyword>
<dbReference type="PANTHER" id="PTHR35803">
    <property type="entry name" value="GLUCAN 1,4-ALPHA-GLUCOSIDASE SUSB-RELATED"/>
    <property type="match status" value="1"/>
</dbReference>
<dbReference type="STRING" id="338188.ERS852397_02030"/>
<dbReference type="SUPFAM" id="SSF51445">
    <property type="entry name" value="(Trans)glycosidases"/>
    <property type="match status" value="1"/>
</dbReference>
<dbReference type="InterPro" id="IPR019563">
    <property type="entry name" value="GH97_catalytic"/>
</dbReference>
<dbReference type="InterPro" id="IPR013785">
    <property type="entry name" value="Aldolase_TIM"/>
</dbReference>
<evidence type="ECO:0000256" key="1">
    <source>
        <dbReference type="ARBA" id="ARBA00001913"/>
    </source>
</evidence>
<gene>
    <name evidence="9" type="ORF">ERS852397_02030</name>
</gene>
<dbReference type="InterPro" id="IPR052720">
    <property type="entry name" value="Glycosyl_hydrolase_97"/>
</dbReference>
<dbReference type="InterPro" id="IPR029486">
    <property type="entry name" value="GH97_N"/>
</dbReference>
<feature type="domain" description="Glycosyl-hydrolase 97 N-terminal" evidence="7">
    <location>
        <begin position="26"/>
        <end position="280"/>
    </location>
</feature>
<feature type="domain" description="Glycosyl-hydrolase 97 catalytic" evidence="6">
    <location>
        <begin position="300"/>
        <end position="454"/>
    </location>
</feature>
<keyword evidence="3 9" id="KW-0378">Hydrolase</keyword>
<dbReference type="GO" id="GO:0004557">
    <property type="term" value="F:alpha-galactosidase activity"/>
    <property type="evidence" value="ECO:0007669"/>
    <property type="project" value="UniProtKB-EC"/>
</dbReference>
<evidence type="ECO:0000256" key="2">
    <source>
        <dbReference type="ARBA" id="ARBA00011245"/>
    </source>
</evidence>
<evidence type="ECO:0000256" key="5">
    <source>
        <dbReference type="ARBA" id="ARBA00023295"/>
    </source>
</evidence>
<comment type="subunit">
    <text evidence="2">Monomer.</text>
</comment>
<protein>
    <submittedName>
        <fullName evidence="9">Alpha-glucosidase</fullName>
        <ecNumber evidence="9">3.2.1.22</ecNumber>
    </submittedName>
</protein>
<dbReference type="PANTHER" id="PTHR35803:SF2">
    <property type="entry name" value="RETAINING ALPHA-GALACTOSIDASE"/>
    <property type="match status" value="1"/>
</dbReference>
<dbReference type="AlphaFoldDB" id="A0A174F4Z4"/>